<evidence type="ECO:0000313" key="5">
    <source>
        <dbReference type="EMBL" id="CAF1661050.1"/>
    </source>
</evidence>
<dbReference type="Pfam" id="PF00246">
    <property type="entry name" value="Peptidase_M14"/>
    <property type="match status" value="1"/>
</dbReference>
<dbReference type="GO" id="GO:0005615">
    <property type="term" value="C:extracellular space"/>
    <property type="evidence" value="ECO:0007669"/>
    <property type="project" value="TreeGrafter"/>
</dbReference>
<reference evidence="5" key="1">
    <citation type="submission" date="2021-02" db="EMBL/GenBank/DDBJ databases">
        <authorList>
            <person name="Nowell W R."/>
        </authorList>
    </citation>
    <scope>NUCLEOTIDE SEQUENCE</scope>
</reference>
<evidence type="ECO:0000256" key="1">
    <source>
        <dbReference type="ARBA" id="ARBA00001947"/>
    </source>
</evidence>
<dbReference type="GO" id="GO:0008270">
    <property type="term" value="F:zinc ion binding"/>
    <property type="evidence" value="ECO:0007669"/>
    <property type="project" value="InterPro"/>
</dbReference>
<dbReference type="SUPFAM" id="SSF53187">
    <property type="entry name" value="Zn-dependent exopeptidases"/>
    <property type="match status" value="1"/>
</dbReference>
<dbReference type="PROSITE" id="PS52035">
    <property type="entry name" value="PEPTIDASE_M14"/>
    <property type="match status" value="1"/>
</dbReference>
<dbReference type="GO" id="GO:0006508">
    <property type="term" value="P:proteolysis"/>
    <property type="evidence" value="ECO:0007669"/>
    <property type="project" value="InterPro"/>
</dbReference>
<protein>
    <recommendedName>
        <fullName evidence="4">Peptidase M14 domain-containing protein</fullName>
    </recommendedName>
</protein>
<evidence type="ECO:0000313" key="7">
    <source>
        <dbReference type="Proteomes" id="UP000677228"/>
    </source>
</evidence>
<feature type="domain" description="Peptidase M14" evidence="4">
    <location>
        <begin position="49"/>
        <end position="154"/>
    </location>
</feature>
<dbReference type="Proteomes" id="UP000682733">
    <property type="component" value="Unassembled WGS sequence"/>
</dbReference>
<proteinExistence type="inferred from homology"/>
<evidence type="ECO:0000256" key="2">
    <source>
        <dbReference type="ARBA" id="ARBA00005988"/>
    </source>
</evidence>
<evidence type="ECO:0000313" key="6">
    <source>
        <dbReference type="EMBL" id="CAF4519299.1"/>
    </source>
</evidence>
<gene>
    <name evidence="5" type="ORF">OVA965_LOCUS45288</name>
    <name evidence="6" type="ORF">TMI583_LOCUS48654</name>
</gene>
<comment type="cofactor">
    <cofactor evidence="1">
        <name>Zn(2+)</name>
        <dbReference type="ChEBI" id="CHEBI:29105"/>
    </cofactor>
</comment>
<evidence type="ECO:0000259" key="4">
    <source>
        <dbReference type="PROSITE" id="PS52035"/>
    </source>
</evidence>
<sequence>EVVADDLQKLIDDEQHELEVDKQRRQFQATLKSRLNNNGETVRADITGTYASYREMTDFMEDLQRLYPSNVRVLDMGLTVENRQTKVISIQFNPASTRNIWFDCGIHAREWITQASCIWLINQLIDDYNNKVPTIVDLLNYWTVYVAPSLNPDG</sequence>
<dbReference type="GO" id="GO:0004181">
    <property type="term" value="F:metallocarboxypeptidase activity"/>
    <property type="evidence" value="ECO:0007669"/>
    <property type="project" value="InterPro"/>
</dbReference>
<comment type="caution">
    <text evidence="5">The sequence shown here is derived from an EMBL/GenBank/DDBJ whole genome shotgun (WGS) entry which is preliminary data.</text>
</comment>
<organism evidence="5 7">
    <name type="scientific">Didymodactylos carnosus</name>
    <dbReference type="NCBI Taxonomy" id="1234261"/>
    <lineage>
        <taxon>Eukaryota</taxon>
        <taxon>Metazoa</taxon>
        <taxon>Spiralia</taxon>
        <taxon>Gnathifera</taxon>
        <taxon>Rotifera</taxon>
        <taxon>Eurotatoria</taxon>
        <taxon>Bdelloidea</taxon>
        <taxon>Philodinida</taxon>
        <taxon>Philodinidae</taxon>
        <taxon>Didymodactylos</taxon>
    </lineage>
</organism>
<dbReference type="AlphaFoldDB" id="A0A8S2G989"/>
<evidence type="ECO:0000256" key="3">
    <source>
        <dbReference type="PROSITE-ProRule" id="PRU01379"/>
    </source>
</evidence>
<comment type="caution">
    <text evidence="3">Lacks conserved residue(s) required for the propagation of feature annotation.</text>
</comment>
<dbReference type="Gene3D" id="3.40.630.10">
    <property type="entry name" value="Zn peptidases"/>
    <property type="match status" value="1"/>
</dbReference>
<name>A0A8S2G989_9BILA</name>
<dbReference type="EMBL" id="CAJNOK010070186">
    <property type="protein sequence ID" value="CAF1661050.1"/>
    <property type="molecule type" value="Genomic_DNA"/>
</dbReference>
<dbReference type="Proteomes" id="UP000677228">
    <property type="component" value="Unassembled WGS sequence"/>
</dbReference>
<dbReference type="PANTHER" id="PTHR11705:SF91">
    <property type="entry name" value="FI01817P-RELATED"/>
    <property type="match status" value="1"/>
</dbReference>
<feature type="non-terminal residue" evidence="5">
    <location>
        <position position="1"/>
    </location>
</feature>
<dbReference type="InterPro" id="IPR000834">
    <property type="entry name" value="Peptidase_M14"/>
</dbReference>
<dbReference type="EMBL" id="CAJOBA010100776">
    <property type="protein sequence ID" value="CAF4519299.1"/>
    <property type="molecule type" value="Genomic_DNA"/>
</dbReference>
<comment type="similarity">
    <text evidence="2 3">Belongs to the peptidase M14 family.</text>
</comment>
<feature type="non-terminal residue" evidence="5">
    <location>
        <position position="154"/>
    </location>
</feature>
<dbReference type="PANTHER" id="PTHR11705">
    <property type="entry name" value="PROTEASE FAMILY M14 CARBOXYPEPTIDASE A,B"/>
    <property type="match status" value="1"/>
</dbReference>
<accession>A0A8S2G989</accession>